<accession>A0A4Y7TZE0</accession>
<evidence type="ECO:0000313" key="2">
    <source>
        <dbReference type="EMBL" id="TEB39553.1"/>
    </source>
</evidence>
<evidence type="ECO:0000256" key="1">
    <source>
        <dbReference type="SAM" id="MobiDB-lite"/>
    </source>
</evidence>
<keyword evidence="3" id="KW-1185">Reference proteome</keyword>
<dbReference type="Proteomes" id="UP000298030">
    <property type="component" value="Unassembled WGS sequence"/>
</dbReference>
<dbReference type="AlphaFoldDB" id="A0A4Y7TZE0"/>
<feature type="region of interest" description="Disordered" evidence="1">
    <location>
        <begin position="49"/>
        <end position="106"/>
    </location>
</feature>
<evidence type="ECO:0000313" key="3">
    <source>
        <dbReference type="Proteomes" id="UP000298030"/>
    </source>
</evidence>
<feature type="compositionally biased region" description="Low complexity" evidence="1">
    <location>
        <begin position="94"/>
        <end position="106"/>
    </location>
</feature>
<feature type="compositionally biased region" description="Polar residues" evidence="1">
    <location>
        <begin position="8"/>
        <end position="21"/>
    </location>
</feature>
<dbReference type="EMBL" id="QPFP01000001">
    <property type="protein sequence ID" value="TEB39553.1"/>
    <property type="molecule type" value="Genomic_DNA"/>
</dbReference>
<comment type="caution">
    <text evidence="2">The sequence shown here is derived from an EMBL/GenBank/DDBJ whole genome shotgun (WGS) entry which is preliminary data.</text>
</comment>
<protein>
    <submittedName>
        <fullName evidence="2">Uncharacterized protein</fullName>
    </submittedName>
</protein>
<organism evidence="2 3">
    <name type="scientific">Coprinellus micaceus</name>
    <name type="common">Glistening ink-cap mushroom</name>
    <name type="synonym">Coprinus micaceus</name>
    <dbReference type="NCBI Taxonomy" id="71717"/>
    <lineage>
        <taxon>Eukaryota</taxon>
        <taxon>Fungi</taxon>
        <taxon>Dikarya</taxon>
        <taxon>Basidiomycota</taxon>
        <taxon>Agaricomycotina</taxon>
        <taxon>Agaricomycetes</taxon>
        <taxon>Agaricomycetidae</taxon>
        <taxon>Agaricales</taxon>
        <taxon>Agaricineae</taxon>
        <taxon>Psathyrellaceae</taxon>
        <taxon>Coprinellus</taxon>
    </lineage>
</organism>
<proteinExistence type="predicted"/>
<name>A0A4Y7TZE0_COPMI</name>
<sequence>MGSGVPALSSSSKDQCQTGSVSLPPFARPVVSKSDTAGVPWQYHEASGAVLPTVESNQSGSPGGSEPGPGAWGSEVAPKLQKRASWRERRANGSSRISPVRSSSISKSILARSSMICELVAQPSRHCRCGRRYQLAPRSRFQSSIPWMFGEVGGTEWEEISSQSVPRGKGQEQE</sequence>
<reference evidence="2 3" key="1">
    <citation type="journal article" date="2019" name="Nat. Ecol. Evol.">
        <title>Megaphylogeny resolves global patterns of mushroom evolution.</title>
        <authorList>
            <person name="Varga T."/>
            <person name="Krizsan K."/>
            <person name="Foldi C."/>
            <person name="Dima B."/>
            <person name="Sanchez-Garcia M."/>
            <person name="Sanchez-Ramirez S."/>
            <person name="Szollosi G.J."/>
            <person name="Szarkandi J.G."/>
            <person name="Papp V."/>
            <person name="Albert L."/>
            <person name="Andreopoulos W."/>
            <person name="Angelini C."/>
            <person name="Antonin V."/>
            <person name="Barry K.W."/>
            <person name="Bougher N.L."/>
            <person name="Buchanan P."/>
            <person name="Buyck B."/>
            <person name="Bense V."/>
            <person name="Catcheside P."/>
            <person name="Chovatia M."/>
            <person name="Cooper J."/>
            <person name="Damon W."/>
            <person name="Desjardin D."/>
            <person name="Finy P."/>
            <person name="Geml J."/>
            <person name="Haridas S."/>
            <person name="Hughes K."/>
            <person name="Justo A."/>
            <person name="Karasinski D."/>
            <person name="Kautmanova I."/>
            <person name="Kiss B."/>
            <person name="Kocsube S."/>
            <person name="Kotiranta H."/>
            <person name="LaButti K.M."/>
            <person name="Lechner B.E."/>
            <person name="Liimatainen K."/>
            <person name="Lipzen A."/>
            <person name="Lukacs Z."/>
            <person name="Mihaltcheva S."/>
            <person name="Morgado L.N."/>
            <person name="Niskanen T."/>
            <person name="Noordeloos M.E."/>
            <person name="Ohm R.A."/>
            <person name="Ortiz-Santana B."/>
            <person name="Ovrebo C."/>
            <person name="Racz N."/>
            <person name="Riley R."/>
            <person name="Savchenko A."/>
            <person name="Shiryaev A."/>
            <person name="Soop K."/>
            <person name="Spirin V."/>
            <person name="Szebenyi C."/>
            <person name="Tomsovsky M."/>
            <person name="Tulloss R.E."/>
            <person name="Uehling J."/>
            <person name="Grigoriev I.V."/>
            <person name="Vagvolgyi C."/>
            <person name="Papp T."/>
            <person name="Martin F.M."/>
            <person name="Miettinen O."/>
            <person name="Hibbett D.S."/>
            <person name="Nagy L.G."/>
        </authorList>
    </citation>
    <scope>NUCLEOTIDE SEQUENCE [LARGE SCALE GENOMIC DNA]</scope>
    <source>
        <strain evidence="2 3">FP101781</strain>
    </source>
</reference>
<feature type="compositionally biased region" description="Gly residues" evidence="1">
    <location>
        <begin position="61"/>
        <end position="71"/>
    </location>
</feature>
<feature type="region of interest" description="Disordered" evidence="1">
    <location>
        <begin position="1"/>
        <end position="34"/>
    </location>
</feature>
<gene>
    <name evidence="2" type="ORF">FA13DRAFT_9128</name>
</gene>